<keyword evidence="1" id="KW-0378">Hydrolase</keyword>
<dbReference type="EMBL" id="MFVT01000028">
    <property type="protein sequence ID" value="OGJ03168.1"/>
    <property type="molecule type" value="Genomic_DNA"/>
</dbReference>
<dbReference type="PANTHER" id="PTHR42680">
    <property type="entry name" value="DCTP DEAMINASE"/>
    <property type="match status" value="1"/>
</dbReference>
<keyword evidence="2" id="KW-0546">Nucleotide metabolism</keyword>
<dbReference type="SUPFAM" id="SSF51283">
    <property type="entry name" value="dUTPase-like"/>
    <property type="match status" value="1"/>
</dbReference>
<protein>
    <submittedName>
        <fullName evidence="3">Uncharacterized protein</fullName>
    </submittedName>
</protein>
<dbReference type="InterPro" id="IPR036157">
    <property type="entry name" value="dUTPase-like_sf"/>
</dbReference>
<dbReference type="GO" id="GO:0006229">
    <property type="term" value="P:dUTP biosynthetic process"/>
    <property type="evidence" value="ECO:0007669"/>
    <property type="project" value="InterPro"/>
</dbReference>
<dbReference type="PANTHER" id="PTHR42680:SF3">
    <property type="entry name" value="DCTP DEAMINASE"/>
    <property type="match status" value="1"/>
</dbReference>
<dbReference type="Proteomes" id="UP000176826">
    <property type="component" value="Unassembled WGS sequence"/>
</dbReference>
<dbReference type="InterPro" id="IPR033704">
    <property type="entry name" value="dUTPase_trimeric"/>
</dbReference>
<dbReference type="Gene3D" id="2.70.40.10">
    <property type="match status" value="1"/>
</dbReference>
<proteinExistence type="predicted"/>
<organism evidence="3 4">
    <name type="scientific">Candidatus Nomurabacteria bacterium RIFCSPLOWO2_12_FULL_41_10</name>
    <dbReference type="NCBI Taxonomy" id="1801795"/>
    <lineage>
        <taxon>Bacteria</taxon>
        <taxon>Candidatus Nomuraibacteriota</taxon>
    </lineage>
</organism>
<name>A0A1F6Y9X3_9BACT</name>
<reference evidence="3 4" key="1">
    <citation type="journal article" date="2016" name="Nat. Commun.">
        <title>Thousands of microbial genomes shed light on interconnected biogeochemical processes in an aquifer system.</title>
        <authorList>
            <person name="Anantharaman K."/>
            <person name="Brown C.T."/>
            <person name="Hug L.A."/>
            <person name="Sharon I."/>
            <person name="Castelle C.J."/>
            <person name="Probst A.J."/>
            <person name="Thomas B.C."/>
            <person name="Singh A."/>
            <person name="Wilkins M.J."/>
            <person name="Karaoz U."/>
            <person name="Brodie E.L."/>
            <person name="Williams K.H."/>
            <person name="Hubbard S.S."/>
            <person name="Banfield J.F."/>
        </authorList>
    </citation>
    <scope>NUCLEOTIDE SEQUENCE [LARGE SCALE GENOMIC DNA]</scope>
</reference>
<evidence type="ECO:0000256" key="2">
    <source>
        <dbReference type="ARBA" id="ARBA00023080"/>
    </source>
</evidence>
<dbReference type="InterPro" id="IPR011962">
    <property type="entry name" value="dCTP_deaminase"/>
</dbReference>
<comment type="caution">
    <text evidence="3">The sequence shown here is derived from an EMBL/GenBank/DDBJ whole genome shotgun (WGS) entry which is preliminary data.</text>
</comment>
<dbReference type="AlphaFoldDB" id="A0A1F6Y9X3"/>
<evidence type="ECO:0000313" key="4">
    <source>
        <dbReference type="Proteomes" id="UP000176826"/>
    </source>
</evidence>
<accession>A0A1F6Y9X3</accession>
<dbReference type="CDD" id="cd07557">
    <property type="entry name" value="trimeric_dUTPase"/>
    <property type="match status" value="1"/>
</dbReference>
<dbReference type="GO" id="GO:0008829">
    <property type="term" value="F:dCTP deaminase activity"/>
    <property type="evidence" value="ECO:0007669"/>
    <property type="project" value="InterPro"/>
</dbReference>
<evidence type="ECO:0000256" key="1">
    <source>
        <dbReference type="ARBA" id="ARBA00022801"/>
    </source>
</evidence>
<dbReference type="Pfam" id="PF22769">
    <property type="entry name" value="DCD"/>
    <property type="match status" value="1"/>
</dbReference>
<evidence type="ECO:0000313" key="3">
    <source>
        <dbReference type="EMBL" id="OGJ03168.1"/>
    </source>
</evidence>
<gene>
    <name evidence="3" type="ORF">A3F97_00155</name>
</gene>
<sequence length="138" mass="15542">MIFSKNTILKKIKQNLIKITDFNLSSLEEASYDLKLGSCFDKIKQTWDPISFHGLQIEPGSFVLAKTQEKITLSPKIACMIFTTSSLAKQGVDVIQSSSFCHPQTNNEITLEIVNHNSQPIIIKQRQNVAKAIFMEVI</sequence>